<dbReference type="RefSeq" id="WP_093355767.1">
    <property type="nucleotide sequence ID" value="NZ_FNVB01000003.1"/>
</dbReference>
<dbReference type="EMBL" id="FOME01000009">
    <property type="protein sequence ID" value="SFE19496.1"/>
    <property type="molecule type" value="Genomic_DNA"/>
</dbReference>
<keyword evidence="6" id="KW-1185">Reference proteome</keyword>
<reference evidence="6 7" key="1">
    <citation type="submission" date="2016-10" db="EMBL/GenBank/DDBJ databases">
        <authorList>
            <person name="Varghese N."/>
            <person name="Submissions S."/>
        </authorList>
    </citation>
    <scope>NUCLEOTIDE SEQUENCE [LARGE SCALE GENOMIC DNA]</scope>
    <source>
        <strain evidence="7">ATCC 20501</strain>
        <strain evidence="5 6">CGMCC 4.3529</strain>
    </source>
</reference>
<feature type="compositionally biased region" description="Basic and acidic residues" evidence="1">
    <location>
        <begin position="354"/>
        <end position="366"/>
    </location>
</feature>
<feature type="domain" description="Thiazolinyl imine reductase-like C-terminal" evidence="3">
    <location>
        <begin position="150"/>
        <end position="248"/>
    </location>
</feature>
<accession>A0A1H6A3Z6</accession>
<dbReference type="SUPFAM" id="SSF51735">
    <property type="entry name" value="NAD(P)-binding Rossmann-fold domains"/>
    <property type="match status" value="1"/>
</dbReference>
<dbReference type="InterPro" id="IPR051450">
    <property type="entry name" value="Gfo/Idh/MocA_Oxidoreductases"/>
</dbReference>
<dbReference type="PANTHER" id="PTHR43377">
    <property type="entry name" value="BILIVERDIN REDUCTASE A"/>
    <property type="match status" value="1"/>
</dbReference>
<proteinExistence type="predicted"/>
<dbReference type="SMR" id="A0A1H6A3Z6"/>
<evidence type="ECO:0000313" key="6">
    <source>
        <dbReference type="Proteomes" id="UP000199690"/>
    </source>
</evidence>
<organism evidence="4 7">
    <name type="scientific">Saccharopolyspora kobensis</name>
    <dbReference type="NCBI Taxonomy" id="146035"/>
    <lineage>
        <taxon>Bacteria</taxon>
        <taxon>Bacillati</taxon>
        <taxon>Actinomycetota</taxon>
        <taxon>Actinomycetes</taxon>
        <taxon>Pseudonocardiales</taxon>
        <taxon>Pseudonocardiaceae</taxon>
        <taxon>Saccharopolyspora</taxon>
    </lineage>
</organism>
<dbReference type="AlphaFoldDB" id="A0A1H6A3Z6"/>
<dbReference type="InterPro" id="IPR048655">
    <property type="entry name" value="Irp3-like_C"/>
</dbReference>
<sequence>MTRATPDPMRVVVCGTRFGQIYLSALARDPERFQLAGILARGSARSAALAEEHGVPLYSSVEQLPGDVDAACVVVSTAVGGGRGAELAQALLERGIHVLQEHPVHPTELAECLKVARRAGVQYLVNTFYPHLEPVRRFTAAARELVRLRKPVFVDAMCAVQVSFDLLDVLAGIFDGLRPWSLSPVSGQAGRPLTAVDGQVAGVPLTLRVENRMQAGDDSTSLLLHRITIGTDAGNLMLANTHGPVLWSPVLRTASDPVGRFLAGGPEDLGGPTAAYLGAPEAPTWAAVVQDVWGEGVLTAMGELRERIDSGADPLRGSQRHLSVARAWKELTEVLGYPEVAEPEPGEPLSVADLRADERRSGRDSSHLSTVG</sequence>
<dbReference type="Proteomes" id="UP000199690">
    <property type="component" value="Unassembled WGS sequence"/>
</dbReference>
<dbReference type="PANTHER" id="PTHR43377:SF1">
    <property type="entry name" value="BILIVERDIN REDUCTASE A"/>
    <property type="match status" value="1"/>
</dbReference>
<dbReference type="InterPro" id="IPR010091">
    <property type="entry name" value="Thiazolinyl_imide_reductase"/>
</dbReference>
<feature type="domain" description="Gfo/Idh/MocA-like oxidoreductase N-terminal" evidence="2">
    <location>
        <begin position="9"/>
        <end position="126"/>
    </location>
</feature>
<gene>
    <name evidence="4" type="ORF">SAMN02982929_02144</name>
    <name evidence="5" type="ORF">SAMN05216506_109208</name>
</gene>
<reference evidence="4" key="2">
    <citation type="submission" date="2016-10" db="EMBL/GenBank/DDBJ databases">
        <authorList>
            <person name="de Groot N.N."/>
        </authorList>
    </citation>
    <scope>NUCLEOTIDE SEQUENCE [LARGE SCALE GENOMIC DNA]</scope>
    <source>
        <strain evidence="4">ATCC 20501</strain>
    </source>
</reference>
<feature type="region of interest" description="Disordered" evidence="1">
    <location>
        <begin position="339"/>
        <end position="372"/>
    </location>
</feature>
<evidence type="ECO:0000256" key="1">
    <source>
        <dbReference type="SAM" id="MobiDB-lite"/>
    </source>
</evidence>
<accession>A0A1I1YIX0</accession>
<dbReference type="InterPro" id="IPR000683">
    <property type="entry name" value="Gfo/Idh/MocA-like_OxRdtase_N"/>
</dbReference>
<dbReference type="Proteomes" id="UP000236729">
    <property type="component" value="Unassembled WGS sequence"/>
</dbReference>
<dbReference type="NCBIfam" id="TIGR01761">
    <property type="entry name" value="thiaz-red"/>
    <property type="match status" value="1"/>
</dbReference>
<dbReference type="EMBL" id="FNVB01000003">
    <property type="protein sequence ID" value="SEG43459.1"/>
    <property type="molecule type" value="Genomic_DNA"/>
</dbReference>
<dbReference type="PIRSF" id="PIRSF017494">
    <property type="entry name" value="Thiaz_red"/>
    <property type="match status" value="1"/>
</dbReference>
<evidence type="ECO:0000313" key="7">
    <source>
        <dbReference type="Proteomes" id="UP000236729"/>
    </source>
</evidence>
<evidence type="ECO:0000259" key="2">
    <source>
        <dbReference type="Pfam" id="PF01408"/>
    </source>
</evidence>
<protein>
    <submittedName>
        <fullName evidence="4">Thiazolinyl imide reductase</fullName>
    </submittedName>
</protein>
<dbReference type="Gene3D" id="3.40.50.720">
    <property type="entry name" value="NAD(P)-binding Rossmann-like Domain"/>
    <property type="match status" value="1"/>
</dbReference>
<dbReference type="Pfam" id="PF21390">
    <property type="entry name" value="Irp3-like_C"/>
    <property type="match status" value="1"/>
</dbReference>
<evidence type="ECO:0000259" key="3">
    <source>
        <dbReference type="Pfam" id="PF21390"/>
    </source>
</evidence>
<name>A0A1H6A3Z6_9PSEU</name>
<dbReference type="Pfam" id="PF01408">
    <property type="entry name" value="GFO_IDH_MocA"/>
    <property type="match status" value="1"/>
</dbReference>
<evidence type="ECO:0000313" key="4">
    <source>
        <dbReference type="EMBL" id="SEG43459.1"/>
    </source>
</evidence>
<dbReference type="GO" id="GO:0000166">
    <property type="term" value="F:nucleotide binding"/>
    <property type="evidence" value="ECO:0007669"/>
    <property type="project" value="InterPro"/>
</dbReference>
<evidence type="ECO:0000313" key="5">
    <source>
        <dbReference type="EMBL" id="SFE19496.1"/>
    </source>
</evidence>
<dbReference type="InterPro" id="IPR036291">
    <property type="entry name" value="NAD(P)-bd_dom_sf"/>
</dbReference>
<dbReference type="Gene3D" id="3.30.360.10">
    <property type="entry name" value="Dihydrodipicolinate Reductase, domain 2"/>
    <property type="match status" value="1"/>
</dbReference>